<reference evidence="2 3" key="1">
    <citation type="submission" date="2023-04" db="EMBL/GenBank/DDBJ databases">
        <title>Ectobacillus antri isolated from activated sludge.</title>
        <authorList>
            <person name="Yan P."/>
            <person name="Liu X."/>
        </authorList>
    </citation>
    <scope>NUCLEOTIDE SEQUENCE [LARGE SCALE GENOMIC DNA]</scope>
    <source>
        <strain evidence="2 3">C18H</strain>
    </source>
</reference>
<dbReference type="InterPro" id="IPR011990">
    <property type="entry name" value="TPR-like_helical_dom_sf"/>
</dbReference>
<dbReference type="SUPFAM" id="SSF48452">
    <property type="entry name" value="TPR-like"/>
    <property type="match status" value="1"/>
</dbReference>
<dbReference type="SMART" id="SM00028">
    <property type="entry name" value="TPR"/>
    <property type="match status" value="2"/>
</dbReference>
<evidence type="ECO:0000256" key="1">
    <source>
        <dbReference type="PROSITE-ProRule" id="PRU00339"/>
    </source>
</evidence>
<organism evidence="2 3">
    <name type="scientific">Ectobacillus antri</name>
    <dbReference type="NCBI Taxonomy" id="2486280"/>
    <lineage>
        <taxon>Bacteria</taxon>
        <taxon>Bacillati</taxon>
        <taxon>Bacillota</taxon>
        <taxon>Bacilli</taxon>
        <taxon>Bacillales</taxon>
        <taxon>Bacillaceae</taxon>
        <taxon>Ectobacillus</taxon>
    </lineage>
</organism>
<protein>
    <submittedName>
        <fullName evidence="2">Tetratricopeptide repeat protein</fullName>
    </submittedName>
</protein>
<evidence type="ECO:0000313" key="2">
    <source>
        <dbReference type="EMBL" id="MDG5753667.1"/>
    </source>
</evidence>
<dbReference type="PROSITE" id="PS50005">
    <property type="entry name" value="TPR"/>
    <property type="match status" value="1"/>
</dbReference>
<dbReference type="EMBL" id="JARULN010000004">
    <property type="protein sequence ID" value="MDG5753667.1"/>
    <property type="molecule type" value="Genomic_DNA"/>
</dbReference>
<dbReference type="RefSeq" id="WP_124562967.1">
    <property type="nucleotide sequence ID" value="NZ_JARRRY010000018.1"/>
</dbReference>
<dbReference type="Gene3D" id="1.25.40.10">
    <property type="entry name" value="Tetratricopeptide repeat domain"/>
    <property type="match status" value="1"/>
</dbReference>
<comment type="caution">
    <text evidence="2">The sequence shown here is derived from an EMBL/GenBank/DDBJ whole genome shotgun (WGS) entry which is preliminary data.</text>
</comment>
<accession>A0ABT6H3W9</accession>
<sequence length="174" mass="20815">MDKYRKYIAKIQDFYNNEEYAKAVRLCCKLIKEYPNYPDAYFERAMARLKQDKDKQAFLDFEKVLELDPHYPGAKEEKGDVLASAALNLTRSKIKGLSYLQHKIRVNTLNTEKQFTLCTEQQFPDQELHELFEQYSKRAHAVHDEYLPYKGKKQLWNMLMNDKSEKGWKFKNEQ</sequence>
<gene>
    <name evidence="2" type="ORF">P6P90_06720</name>
</gene>
<keyword evidence="3" id="KW-1185">Reference proteome</keyword>
<feature type="repeat" description="TPR" evidence="1">
    <location>
        <begin position="38"/>
        <end position="71"/>
    </location>
</feature>
<keyword evidence="1" id="KW-0802">TPR repeat</keyword>
<proteinExistence type="predicted"/>
<dbReference type="Proteomes" id="UP001218246">
    <property type="component" value="Unassembled WGS sequence"/>
</dbReference>
<dbReference type="InterPro" id="IPR019734">
    <property type="entry name" value="TPR_rpt"/>
</dbReference>
<name>A0ABT6H3W9_9BACI</name>
<evidence type="ECO:0000313" key="3">
    <source>
        <dbReference type="Proteomes" id="UP001218246"/>
    </source>
</evidence>